<protein>
    <submittedName>
        <fullName evidence="2">Uncharacterized protein</fullName>
    </submittedName>
</protein>
<dbReference type="STRING" id="685588.A0A067TJZ0"/>
<reference evidence="3" key="1">
    <citation type="journal article" date="2014" name="Proc. Natl. Acad. Sci. U.S.A.">
        <title>Extensive sampling of basidiomycete genomes demonstrates inadequacy of the white-rot/brown-rot paradigm for wood decay fungi.</title>
        <authorList>
            <person name="Riley R."/>
            <person name="Salamov A.A."/>
            <person name="Brown D.W."/>
            <person name="Nagy L.G."/>
            <person name="Floudas D."/>
            <person name="Held B.W."/>
            <person name="Levasseur A."/>
            <person name="Lombard V."/>
            <person name="Morin E."/>
            <person name="Otillar R."/>
            <person name="Lindquist E.A."/>
            <person name="Sun H."/>
            <person name="LaButti K.M."/>
            <person name="Schmutz J."/>
            <person name="Jabbour D."/>
            <person name="Luo H."/>
            <person name="Baker S.E."/>
            <person name="Pisabarro A.G."/>
            <person name="Walton J.D."/>
            <person name="Blanchette R.A."/>
            <person name="Henrissat B."/>
            <person name="Martin F."/>
            <person name="Cullen D."/>
            <person name="Hibbett D.S."/>
            <person name="Grigoriev I.V."/>
        </authorList>
    </citation>
    <scope>NUCLEOTIDE SEQUENCE [LARGE SCALE GENOMIC DNA]</scope>
    <source>
        <strain evidence="3">CBS 339.88</strain>
    </source>
</reference>
<evidence type="ECO:0000313" key="3">
    <source>
        <dbReference type="Proteomes" id="UP000027222"/>
    </source>
</evidence>
<organism evidence="2 3">
    <name type="scientific">Galerina marginata (strain CBS 339.88)</name>
    <dbReference type="NCBI Taxonomy" id="685588"/>
    <lineage>
        <taxon>Eukaryota</taxon>
        <taxon>Fungi</taxon>
        <taxon>Dikarya</taxon>
        <taxon>Basidiomycota</taxon>
        <taxon>Agaricomycotina</taxon>
        <taxon>Agaricomycetes</taxon>
        <taxon>Agaricomycetidae</taxon>
        <taxon>Agaricales</taxon>
        <taxon>Agaricineae</taxon>
        <taxon>Strophariaceae</taxon>
        <taxon>Galerina</taxon>
    </lineage>
</organism>
<dbReference type="Proteomes" id="UP000027222">
    <property type="component" value="Unassembled WGS sequence"/>
</dbReference>
<dbReference type="EMBL" id="KL142372">
    <property type="protein sequence ID" value="KDR80244.1"/>
    <property type="molecule type" value="Genomic_DNA"/>
</dbReference>
<dbReference type="OrthoDB" id="4980495at2759"/>
<keyword evidence="3" id="KW-1185">Reference proteome</keyword>
<accession>A0A067TJZ0</accession>
<evidence type="ECO:0000313" key="2">
    <source>
        <dbReference type="EMBL" id="KDR80244.1"/>
    </source>
</evidence>
<dbReference type="AlphaFoldDB" id="A0A067TJZ0"/>
<feature type="region of interest" description="Disordered" evidence="1">
    <location>
        <begin position="124"/>
        <end position="148"/>
    </location>
</feature>
<evidence type="ECO:0000256" key="1">
    <source>
        <dbReference type="SAM" id="MobiDB-lite"/>
    </source>
</evidence>
<name>A0A067TJZ0_GALM3</name>
<dbReference type="HOGENOM" id="CLU_1053976_0_0_1"/>
<gene>
    <name evidence="2" type="ORF">GALMADRAFT_242554</name>
</gene>
<sequence>MSTAISTPTSAHNLTTLTLGINKSTMRESFLQGLDSSTVANMVQSFVAANPSPTPLTPIVEALFEAISTDNAPNSFNRDPHPYLRRFLDASAYFLPSIVHAGVAGPLAGPRALQMQIRKYSTWTPTAPARPTSQRNGPQAQVSSSATSLSEEMQRIAFDRQRRKDHIQWARIHAAALELGMLGMGRVGEADNSGYAYAMGRAFSEMMARDAVWESDEVEWVAGICVLRAVIRTAMRGDRRQRDEYDELLRTYEGRWKEIKDEARQAVVTEVLLSAKDDLARLDDSLS</sequence>
<proteinExistence type="predicted"/>